<evidence type="ECO:0000313" key="2">
    <source>
        <dbReference type="Proteomes" id="UP000012174"/>
    </source>
</evidence>
<dbReference type="EMBL" id="KB707536">
    <property type="protein sequence ID" value="EMR61848.1"/>
    <property type="molecule type" value="Genomic_DNA"/>
</dbReference>
<dbReference type="AlphaFoldDB" id="M7SCD7"/>
<protein>
    <submittedName>
        <fullName evidence="1">Uncharacterized protein</fullName>
    </submittedName>
</protein>
<proteinExistence type="predicted"/>
<organism evidence="1 2">
    <name type="scientific">Eutypa lata (strain UCR-EL1)</name>
    <name type="common">Grapevine dieback disease fungus</name>
    <name type="synonym">Eutypa armeniacae</name>
    <dbReference type="NCBI Taxonomy" id="1287681"/>
    <lineage>
        <taxon>Eukaryota</taxon>
        <taxon>Fungi</taxon>
        <taxon>Dikarya</taxon>
        <taxon>Ascomycota</taxon>
        <taxon>Pezizomycotina</taxon>
        <taxon>Sordariomycetes</taxon>
        <taxon>Xylariomycetidae</taxon>
        <taxon>Xylariales</taxon>
        <taxon>Diatrypaceae</taxon>
        <taxon>Eutypa</taxon>
    </lineage>
</organism>
<sequence length="85" mass="9762">MIMLQAPIFFRHHALSGLQQLVIAVFGMNQSQGLAHKKDRENLMQLTERAPICKIAMVLYGYKAKRYAKIEIRCSYLNPLSNQNP</sequence>
<keyword evidence="2" id="KW-1185">Reference proteome</keyword>
<name>M7SCD7_EUTLA</name>
<accession>M7SCD7</accession>
<dbReference type="KEGG" id="ela:UCREL1_11221"/>
<evidence type="ECO:0000313" key="1">
    <source>
        <dbReference type="EMBL" id="EMR61848.1"/>
    </source>
</evidence>
<reference evidence="2" key="1">
    <citation type="journal article" date="2013" name="Genome Announc.">
        <title>Draft genome sequence of the grapevine dieback fungus Eutypa lata UCR-EL1.</title>
        <authorList>
            <person name="Blanco-Ulate B."/>
            <person name="Rolshausen P.E."/>
            <person name="Cantu D."/>
        </authorList>
    </citation>
    <scope>NUCLEOTIDE SEQUENCE [LARGE SCALE GENOMIC DNA]</scope>
    <source>
        <strain evidence="2">UCR-EL1</strain>
    </source>
</reference>
<dbReference type="Proteomes" id="UP000012174">
    <property type="component" value="Unassembled WGS sequence"/>
</dbReference>
<dbReference type="HOGENOM" id="CLU_2512638_0_0_1"/>
<gene>
    <name evidence="1" type="ORF">UCREL1_11221</name>
</gene>